<dbReference type="Proteomes" id="UP001143856">
    <property type="component" value="Unassembled WGS sequence"/>
</dbReference>
<evidence type="ECO:0000313" key="2">
    <source>
        <dbReference type="Proteomes" id="UP001143856"/>
    </source>
</evidence>
<organism evidence="1 2">
    <name type="scientific">Xylaria curta</name>
    <dbReference type="NCBI Taxonomy" id="42375"/>
    <lineage>
        <taxon>Eukaryota</taxon>
        <taxon>Fungi</taxon>
        <taxon>Dikarya</taxon>
        <taxon>Ascomycota</taxon>
        <taxon>Pezizomycotina</taxon>
        <taxon>Sordariomycetes</taxon>
        <taxon>Xylariomycetidae</taxon>
        <taxon>Xylariales</taxon>
        <taxon>Xylariaceae</taxon>
        <taxon>Xylaria</taxon>
    </lineage>
</organism>
<keyword evidence="2" id="KW-1185">Reference proteome</keyword>
<accession>A0ACC1NJ07</accession>
<comment type="caution">
    <text evidence="1">The sequence shown here is derived from an EMBL/GenBank/DDBJ whole genome shotgun (WGS) entry which is preliminary data.</text>
</comment>
<proteinExistence type="predicted"/>
<sequence length="1160" mass="130984">MRSLSYDTWLTEPPDELSSGTTSSSDDVGPDPGPQVEDALETGETDRPNQVGNVVVELPFSTLTQPASHFEGFVPPAPEQSERHAVAALLESLGPREDEDYIEFELDHFSIYIDSPNFPNELRPLQHLVSWTVKCMYFDGVLQHGDIKFYLRRVPFYKLPIGNYDESNHAVGDQIWILSKLNETREVYYKLRSPAPEYRRFHTPFLWIADLAKHVINYCEYRRRDQDEHAVLHDFKSQFSSWAVCMHGSSTAFRRWHAANGSTDFRGAVIANIDYLFEEANGLDPEITSWHHIWREVKTLDYYEPNLGSQDEEVLTARKDRSVPKTIVTPYIHDLFAHMVFGQLLESRDASKIVTSKKLKFINNTQSMFSQPAEFRSIRHGSIALVERIQPGDVISTLPDDATTDTRWKREFSSHYQGEYHWFGLVQKVHKRANGKRSFDVLWLYQPIDTPCSVMKYPWANELFLSDNCTCHPNIAKVQGSQILATHEVEWFGTPSTSAEFFVRQTYVASDCRWASLRKEHLTCGDEAAFSQSPSDQYSTGDAVLVETQSSQLETFIIESFFEERGTQYARMRQLWRRKEVDKTASLAPPNELVYSQQLVEIAAKKIDRRCLVRAFRVDEDIPPPYNRSGTGDAFYITHQEINVGGVTEYRPLESTHFKSFRQGFDPSQKIGSLQGLDLFCGGGNLGRGIEEGGAVEMKWCNDIWDGAIHTYMANTTPGQCTPLLGSVDKLLDHALRADSSGVPMPGDVQFISAGSPCPGFSLLTPDKTTDHQRKNQSLVASFASFVELYRPLYGVLENVPKMVNSSGSRDSCVFSQLVCALVGLGYQVQVLFLDAWAFGSAQRRTRVFLAFTAPGLRTLKAPEPSHSHPDNIHLHKLGEMSCGRPFDSRKRVPTPFKFVSTRDAMGDLLDIQDGKADYCVGYPDHRLAMYYTPAMRKQLQHIPTHPYGMNFSKSWWGAPGLPPVMTKTERSLFPVEGKERVKRTSNGWGRVDPNGLIGTLPTKCSPTDARTGRVNHWEQNRPMTVLEARRAQGFPDHEVLVGSRSDQYKVVGNSVARHVALVLGLAIREAWIGTLLDTDEAPPDLPLKFSEFGCTTTVSCDNPLTTSVFGSLGIFTPASSESVEPSDNELNRKRYLPVYIELANKRQRNLTPDEFLRVD</sequence>
<protein>
    <submittedName>
        <fullName evidence="1">Uncharacterized protein</fullName>
    </submittedName>
</protein>
<name>A0ACC1NJ07_9PEZI</name>
<gene>
    <name evidence="1" type="ORF">NUW58_g7531</name>
</gene>
<dbReference type="EMBL" id="JAPDGR010001979">
    <property type="protein sequence ID" value="KAJ2978333.1"/>
    <property type="molecule type" value="Genomic_DNA"/>
</dbReference>
<evidence type="ECO:0000313" key="1">
    <source>
        <dbReference type="EMBL" id="KAJ2978333.1"/>
    </source>
</evidence>
<reference evidence="1" key="1">
    <citation type="submission" date="2022-10" db="EMBL/GenBank/DDBJ databases">
        <title>Genome Sequence of Xylaria curta.</title>
        <authorList>
            <person name="Buettner E."/>
        </authorList>
    </citation>
    <scope>NUCLEOTIDE SEQUENCE</scope>
    <source>
        <strain evidence="1">Babe10</strain>
    </source>
</reference>